<proteinExistence type="predicted"/>
<protein>
    <submittedName>
        <fullName evidence="2">DinB superfamily protein</fullName>
    </submittedName>
</protein>
<keyword evidence="3" id="KW-1185">Reference proteome</keyword>
<dbReference type="EMBL" id="FOZL01000002">
    <property type="protein sequence ID" value="SFS21565.1"/>
    <property type="molecule type" value="Genomic_DNA"/>
</dbReference>
<dbReference type="STRING" id="474950.SAMN05421771_4246"/>
<feature type="domain" description="DinB-like" evidence="1">
    <location>
        <begin position="41"/>
        <end position="155"/>
    </location>
</feature>
<name>A0A1I6N0S2_9BACT</name>
<dbReference type="RefSeq" id="WP_089843629.1">
    <property type="nucleotide sequence ID" value="NZ_FOZL01000002.1"/>
</dbReference>
<organism evidence="2 3">
    <name type="scientific">Granulicella pectinivorans</name>
    <dbReference type="NCBI Taxonomy" id="474950"/>
    <lineage>
        <taxon>Bacteria</taxon>
        <taxon>Pseudomonadati</taxon>
        <taxon>Acidobacteriota</taxon>
        <taxon>Terriglobia</taxon>
        <taxon>Terriglobales</taxon>
        <taxon>Acidobacteriaceae</taxon>
        <taxon>Granulicella</taxon>
    </lineage>
</organism>
<evidence type="ECO:0000313" key="3">
    <source>
        <dbReference type="Proteomes" id="UP000199024"/>
    </source>
</evidence>
<dbReference type="Gene3D" id="1.20.120.450">
    <property type="entry name" value="dinb family like domain"/>
    <property type="match status" value="1"/>
</dbReference>
<reference evidence="2 3" key="1">
    <citation type="submission" date="2016-10" db="EMBL/GenBank/DDBJ databases">
        <authorList>
            <person name="de Groot N.N."/>
        </authorList>
    </citation>
    <scope>NUCLEOTIDE SEQUENCE [LARGE SCALE GENOMIC DNA]</scope>
    <source>
        <strain evidence="2 3">DSM 21001</strain>
    </source>
</reference>
<dbReference type="InterPro" id="IPR024775">
    <property type="entry name" value="DinB-like"/>
</dbReference>
<dbReference type="Pfam" id="PF12867">
    <property type="entry name" value="DinB_2"/>
    <property type="match status" value="1"/>
</dbReference>
<dbReference type="InterPro" id="IPR034660">
    <property type="entry name" value="DinB/YfiT-like"/>
</dbReference>
<dbReference type="Proteomes" id="UP000199024">
    <property type="component" value="Unassembled WGS sequence"/>
</dbReference>
<sequence length="155" mass="17170">MPTYTTPSDLATLDPVVLADKLHGVLALAKAALAGLESPGVPRAEGKWSAQQVVGHLCDSAMNNQQRIVRLQLAETLVMPGYEQEGWVRVQRYEARPWVSVVELFFALNEHLAHTVAGIDPRTLGHTWMLEGEALTLGFIVEDYIAHLEHHVRTI</sequence>
<accession>A0A1I6N0S2</accession>
<gene>
    <name evidence="2" type="ORF">SAMN05421771_4246</name>
</gene>
<dbReference type="SUPFAM" id="SSF109854">
    <property type="entry name" value="DinB/YfiT-like putative metalloenzymes"/>
    <property type="match status" value="1"/>
</dbReference>
<evidence type="ECO:0000259" key="1">
    <source>
        <dbReference type="Pfam" id="PF12867"/>
    </source>
</evidence>
<evidence type="ECO:0000313" key="2">
    <source>
        <dbReference type="EMBL" id="SFS21565.1"/>
    </source>
</evidence>
<dbReference type="AlphaFoldDB" id="A0A1I6N0S2"/>